<keyword evidence="4" id="KW-1185">Reference proteome</keyword>
<evidence type="ECO:0000256" key="1">
    <source>
        <dbReference type="SAM" id="MobiDB-lite"/>
    </source>
</evidence>
<dbReference type="PANTHER" id="PTHR46535">
    <property type="entry name" value="NEDD4-BINDING PROTEIN 2"/>
    <property type="match status" value="1"/>
</dbReference>
<dbReference type="PANTHER" id="PTHR46535:SF1">
    <property type="entry name" value="NEDD4-BINDING PROTEIN 2"/>
    <property type="match status" value="1"/>
</dbReference>
<dbReference type="PROSITE" id="PS50828">
    <property type="entry name" value="SMR"/>
    <property type="match status" value="1"/>
</dbReference>
<evidence type="ECO:0000313" key="4">
    <source>
        <dbReference type="Proteomes" id="UP000803884"/>
    </source>
</evidence>
<sequence>MAADDPLANLEAEYCPPLDSALLSAIVSDYDLTSEPGLSSARATLDALKESALLEEAADFDPSGTGGEDLEVWDETGASRSRETDATSVSNGAESEGEVGGAEDLEALDEDAKVALLREMFGERLGAYHVLHTLRKCGGRWNGAVEELLNHVYFGEVGDGQEGEGVKAKGVEGFSEDNHIVKRGRKTKAKGQKMRAMEERRAASMPVSPSGDGNAQTGNKWLTAKEDVDFIASRTGIEILTVKSTYNEHGANVPKTINALLKQTMEETKKVVTDDALVQSHAHALGAAFPSLAPHYLTALIRLTHPSTSSAHDLAAALVAKPPPQTGLQVIPIYARPTASDLDPTDSDPSPRAPRSANPSLARAPDDPTVALRGQSYAAARAQAFAQASAAHRRAGSDRLMGGAAAYYSQLGRELTALSAGATADAADALAERQSGAAVLDLHGIDVLNGVRIAVERVEGWWEGLGERRVGGRNGAEERGEGFRVVVGAGRHSEGGKGKLGPAVTKALRARGWRVEGAGAVLVVKGKARR</sequence>
<feature type="region of interest" description="Disordered" evidence="1">
    <location>
        <begin position="338"/>
        <end position="368"/>
    </location>
</feature>
<dbReference type="InterPro" id="IPR002625">
    <property type="entry name" value="Smr_dom"/>
</dbReference>
<dbReference type="EMBL" id="JAAQHG020000004">
    <property type="protein sequence ID" value="KAL1589811.1"/>
    <property type="molecule type" value="Genomic_DNA"/>
</dbReference>
<feature type="region of interest" description="Disordered" evidence="1">
    <location>
        <begin position="56"/>
        <end position="104"/>
    </location>
</feature>
<organism evidence="3 4">
    <name type="scientific">Cladosporium halotolerans</name>
    <dbReference type="NCBI Taxonomy" id="1052096"/>
    <lineage>
        <taxon>Eukaryota</taxon>
        <taxon>Fungi</taxon>
        <taxon>Dikarya</taxon>
        <taxon>Ascomycota</taxon>
        <taxon>Pezizomycotina</taxon>
        <taxon>Dothideomycetes</taxon>
        <taxon>Dothideomycetidae</taxon>
        <taxon>Cladosporiales</taxon>
        <taxon>Cladosporiaceae</taxon>
        <taxon>Cladosporium</taxon>
    </lineage>
</organism>
<accession>A0AB34L0U4</accession>
<dbReference type="InterPro" id="IPR058864">
    <property type="entry name" value="UBA_10"/>
</dbReference>
<dbReference type="RefSeq" id="XP_069232916.1">
    <property type="nucleotide sequence ID" value="XM_069370180.1"/>
</dbReference>
<gene>
    <name evidence="3" type="ORF">WHR41_01574</name>
</gene>
<feature type="compositionally biased region" description="Acidic residues" evidence="1">
    <location>
        <begin position="95"/>
        <end position="104"/>
    </location>
</feature>
<dbReference type="Pfam" id="PF26286">
    <property type="entry name" value="UBA_10"/>
    <property type="match status" value="1"/>
</dbReference>
<dbReference type="InterPro" id="IPR052772">
    <property type="entry name" value="Endo/PolyKinase_Domain-Protein"/>
</dbReference>
<protein>
    <recommendedName>
        <fullName evidence="2">Smr domain-containing protein</fullName>
    </recommendedName>
</protein>
<evidence type="ECO:0000313" key="3">
    <source>
        <dbReference type="EMBL" id="KAL1589811.1"/>
    </source>
</evidence>
<dbReference type="SUPFAM" id="SSF160443">
    <property type="entry name" value="SMR domain-like"/>
    <property type="match status" value="1"/>
</dbReference>
<dbReference type="GO" id="GO:0005634">
    <property type="term" value="C:nucleus"/>
    <property type="evidence" value="ECO:0007669"/>
    <property type="project" value="TreeGrafter"/>
</dbReference>
<comment type="caution">
    <text evidence="3">The sequence shown here is derived from an EMBL/GenBank/DDBJ whole genome shotgun (WGS) entry which is preliminary data.</text>
</comment>
<dbReference type="GeneID" id="96003018"/>
<feature type="compositionally biased region" description="Low complexity" evidence="1">
    <location>
        <begin position="338"/>
        <end position="363"/>
    </location>
</feature>
<proteinExistence type="predicted"/>
<dbReference type="GO" id="GO:0004519">
    <property type="term" value="F:endonuclease activity"/>
    <property type="evidence" value="ECO:0007669"/>
    <property type="project" value="TreeGrafter"/>
</dbReference>
<dbReference type="Proteomes" id="UP000803884">
    <property type="component" value="Unassembled WGS sequence"/>
</dbReference>
<reference evidence="3 4" key="1">
    <citation type="journal article" date="2020" name="Microbiol. Resour. Announc.">
        <title>Draft Genome Sequence of a Cladosporium Species Isolated from the Mesophotic Ascidian Didemnum maculosum.</title>
        <authorList>
            <person name="Gioti A."/>
            <person name="Siaperas R."/>
            <person name="Nikolaivits E."/>
            <person name="Le Goff G."/>
            <person name="Ouazzani J."/>
            <person name="Kotoulas G."/>
            <person name="Topakas E."/>
        </authorList>
    </citation>
    <scope>NUCLEOTIDE SEQUENCE [LARGE SCALE GENOMIC DNA]</scope>
    <source>
        <strain evidence="3 4">TM138-S3</strain>
    </source>
</reference>
<name>A0AB34L0U4_9PEZI</name>
<evidence type="ECO:0000259" key="2">
    <source>
        <dbReference type="PROSITE" id="PS50828"/>
    </source>
</evidence>
<dbReference type="Gene3D" id="3.30.1370.110">
    <property type="match status" value="1"/>
</dbReference>
<dbReference type="AlphaFoldDB" id="A0AB34L0U4"/>
<dbReference type="InterPro" id="IPR036063">
    <property type="entry name" value="Smr_dom_sf"/>
</dbReference>
<feature type="domain" description="Smr" evidence="2">
    <location>
        <begin position="440"/>
        <end position="527"/>
    </location>
</feature>